<dbReference type="Proteomes" id="UP000772434">
    <property type="component" value="Unassembled WGS sequence"/>
</dbReference>
<dbReference type="EMBL" id="JADNRY010000012">
    <property type="protein sequence ID" value="KAF9074685.1"/>
    <property type="molecule type" value="Genomic_DNA"/>
</dbReference>
<comment type="caution">
    <text evidence="1">The sequence shown here is derived from an EMBL/GenBank/DDBJ whole genome shotgun (WGS) entry which is preliminary data.</text>
</comment>
<keyword evidence="2" id="KW-1185">Reference proteome</keyword>
<proteinExistence type="predicted"/>
<reference evidence="1" key="1">
    <citation type="submission" date="2020-11" db="EMBL/GenBank/DDBJ databases">
        <authorList>
            <consortium name="DOE Joint Genome Institute"/>
            <person name="Ahrendt S."/>
            <person name="Riley R."/>
            <person name="Andreopoulos W."/>
            <person name="Labutti K."/>
            <person name="Pangilinan J."/>
            <person name="Ruiz-Duenas F.J."/>
            <person name="Barrasa J.M."/>
            <person name="Sanchez-Garcia M."/>
            <person name="Camarero S."/>
            <person name="Miyauchi S."/>
            <person name="Serrano A."/>
            <person name="Linde D."/>
            <person name="Babiker R."/>
            <person name="Drula E."/>
            <person name="Ayuso-Fernandez I."/>
            <person name="Pacheco R."/>
            <person name="Padilla G."/>
            <person name="Ferreira P."/>
            <person name="Barriuso J."/>
            <person name="Kellner H."/>
            <person name="Castanera R."/>
            <person name="Alfaro M."/>
            <person name="Ramirez L."/>
            <person name="Pisabarro A.G."/>
            <person name="Kuo A."/>
            <person name="Tritt A."/>
            <person name="Lipzen A."/>
            <person name="He G."/>
            <person name="Yan M."/>
            <person name="Ng V."/>
            <person name="Cullen D."/>
            <person name="Martin F."/>
            <person name="Rosso M.-N."/>
            <person name="Henrissat B."/>
            <person name="Hibbett D."/>
            <person name="Martinez A.T."/>
            <person name="Grigoriev I.V."/>
        </authorList>
    </citation>
    <scope>NUCLEOTIDE SEQUENCE</scope>
    <source>
        <strain evidence="1">AH 40177</strain>
    </source>
</reference>
<dbReference type="OrthoDB" id="3263285at2759"/>
<name>A0A9P5UC12_9AGAR</name>
<organism evidence="1 2">
    <name type="scientific">Rhodocollybia butyracea</name>
    <dbReference type="NCBI Taxonomy" id="206335"/>
    <lineage>
        <taxon>Eukaryota</taxon>
        <taxon>Fungi</taxon>
        <taxon>Dikarya</taxon>
        <taxon>Basidiomycota</taxon>
        <taxon>Agaricomycotina</taxon>
        <taxon>Agaricomycetes</taxon>
        <taxon>Agaricomycetidae</taxon>
        <taxon>Agaricales</taxon>
        <taxon>Marasmiineae</taxon>
        <taxon>Omphalotaceae</taxon>
        <taxon>Rhodocollybia</taxon>
    </lineage>
</organism>
<dbReference type="AlphaFoldDB" id="A0A9P5UC12"/>
<sequence length="126" mass="14352">MSAFLEAFPHSLIIPGLTARDIRFALLVDQMFREQFRPSFSTSTEFSSTGIQSFIHHPDENPFVYKPSIRAVFQHGFCTCCGLNHPLSDCPVRKEYPPIEGKCKICQGIGHWDLDCVKQQTLFNET</sequence>
<protein>
    <submittedName>
        <fullName evidence="1">Uncharacterized protein</fullName>
    </submittedName>
</protein>
<evidence type="ECO:0000313" key="2">
    <source>
        <dbReference type="Proteomes" id="UP000772434"/>
    </source>
</evidence>
<feature type="non-terminal residue" evidence="1">
    <location>
        <position position="126"/>
    </location>
</feature>
<gene>
    <name evidence="1" type="ORF">BDP27DRAFT_1316654</name>
</gene>
<accession>A0A9P5UC12</accession>
<evidence type="ECO:0000313" key="1">
    <source>
        <dbReference type="EMBL" id="KAF9074685.1"/>
    </source>
</evidence>